<dbReference type="InterPro" id="IPR017441">
    <property type="entry name" value="Protein_kinase_ATP_BS"/>
</dbReference>
<dbReference type="SMART" id="SM00220">
    <property type="entry name" value="S_TKc"/>
    <property type="match status" value="1"/>
</dbReference>
<keyword evidence="11" id="KW-0053">Apoptosis</keyword>
<keyword evidence="13 24" id="KW-0547">Nucleotide-binding</keyword>
<dbReference type="SUPFAM" id="SSF56112">
    <property type="entry name" value="Protein kinase-like (PK-like)"/>
    <property type="match status" value="1"/>
</dbReference>
<dbReference type="Proteomes" id="UP000008144">
    <property type="component" value="Chromosome 8"/>
</dbReference>
<dbReference type="GO" id="GO:0005737">
    <property type="term" value="C:cytoplasm"/>
    <property type="evidence" value="ECO:0007669"/>
    <property type="project" value="UniProtKB-SubCell"/>
</dbReference>
<evidence type="ECO:0000256" key="1">
    <source>
        <dbReference type="ARBA" id="ARBA00001936"/>
    </source>
</evidence>
<dbReference type="GO" id="GO:0030010">
    <property type="term" value="P:establishment of cell polarity"/>
    <property type="evidence" value="ECO:0007669"/>
    <property type="project" value="InterPro"/>
</dbReference>
<dbReference type="PROSITE" id="PS50011">
    <property type="entry name" value="PROTEIN_KINASE_DOM"/>
    <property type="match status" value="1"/>
</dbReference>
<comment type="similarity">
    <text evidence="5">Belongs to the protein kinase superfamily. CAMK Ser/Thr protein kinase family. LKB1 subfamily.</text>
</comment>
<sequence length="462" mass="52088">MSVSECELGPSTSRAAFAVGGSEDEYRPDVAEFAWNNIEPGLFTRVDSADIIFNTTKQAKIYGKYLFGDILGEGSYGKVKEVLDTESLCRRAIKIMKKRKLKRIPNGESNVKKEIQLLRKLKHKNVINLVEVMYNKEKQKTYVVMEFCVANLQEMLDNDQMKRFPDWQSHCYFVQLISGLEYLHSQHVVHKDIKPSNLLLTNDGTLKITDLGVAEELDMFSQCDACFTSQGSPAFQPPEISNGDDSFSGFKVDIWSSGVTLYNFCTGKYPFEGENIYKLFENISRGTYTIPDHCESQLNSLLSGMLKYNADERLSIQQIKSHEWVKRRHHRFEPPVKIPANTNTDDPHRGMTVIPYLEELHGYNDKPTQSPGEEEGLPLNQDIKPPLPQMLDSEVRTIINNDSPASLAPHSGSVSSANGRVNENNEASNNKRGSSKRSSSKSSSQRSSRSSLQKFKSMCSQS</sequence>
<evidence type="ECO:0000256" key="8">
    <source>
        <dbReference type="ARBA" id="ARBA00022527"/>
    </source>
</evidence>
<evidence type="ECO:0000256" key="19">
    <source>
        <dbReference type="ARBA" id="ARBA00023242"/>
    </source>
</evidence>
<dbReference type="InterPro" id="IPR039154">
    <property type="entry name" value="LKB1_c"/>
</dbReference>
<dbReference type="InParanoid" id="F6RS66"/>
<evidence type="ECO:0000256" key="16">
    <source>
        <dbReference type="ARBA" id="ARBA00022840"/>
    </source>
</evidence>
<reference evidence="28" key="2">
    <citation type="journal article" date="2008" name="Genome Biol.">
        <title>Improved genome assembly and evidence-based global gene model set for the chordate Ciona intestinalis: new insight into intron and operon populations.</title>
        <authorList>
            <person name="Satou Y."/>
            <person name="Mineta K."/>
            <person name="Ogasawara M."/>
            <person name="Sasakura Y."/>
            <person name="Shoguchi E."/>
            <person name="Ueno K."/>
            <person name="Yamada L."/>
            <person name="Matsumoto J."/>
            <person name="Wasserscheid J."/>
            <person name="Dewar K."/>
            <person name="Wiley G.B."/>
            <person name="Macmil S.L."/>
            <person name="Roe B.A."/>
            <person name="Zeller R.W."/>
            <person name="Hastings K.E."/>
            <person name="Lemaire P."/>
            <person name="Lindquist E."/>
            <person name="Endo T."/>
            <person name="Hotta K."/>
            <person name="Inaba K."/>
        </authorList>
    </citation>
    <scope>NUCLEOTIDE SEQUENCE [LARGE SCALE GENOMIC DNA]</scope>
    <source>
        <strain evidence="28">wild type</strain>
    </source>
</reference>
<dbReference type="Pfam" id="PF00069">
    <property type="entry name" value="Pkinase"/>
    <property type="match status" value="1"/>
</dbReference>
<comment type="cofactor">
    <cofactor evidence="2">
        <name>Mg(2+)</name>
        <dbReference type="ChEBI" id="CHEBI:18420"/>
    </cofactor>
</comment>
<feature type="region of interest" description="Disordered" evidence="26">
    <location>
        <begin position="362"/>
        <end position="387"/>
    </location>
</feature>
<dbReference type="GO" id="GO:0044773">
    <property type="term" value="P:mitotic DNA damage checkpoint signaling"/>
    <property type="evidence" value="ECO:0000318"/>
    <property type="project" value="GO_Central"/>
</dbReference>
<accession>F6RS66</accession>
<evidence type="ECO:0000259" key="27">
    <source>
        <dbReference type="PROSITE" id="PS50011"/>
    </source>
</evidence>
<reference evidence="28" key="3">
    <citation type="submission" date="2025-08" db="UniProtKB">
        <authorList>
            <consortium name="Ensembl"/>
        </authorList>
    </citation>
    <scope>IDENTIFICATION</scope>
</reference>
<dbReference type="InterPro" id="IPR011009">
    <property type="entry name" value="Kinase-like_dom_sf"/>
</dbReference>
<dbReference type="GeneTree" id="ENSGT00940000158050"/>
<evidence type="ECO:0000313" key="28">
    <source>
        <dbReference type="Ensembl" id="ENSCINP00000013103.3"/>
    </source>
</evidence>
<dbReference type="PROSITE" id="PS00108">
    <property type="entry name" value="PROTEIN_KINASE_ST"/>
    <property type="match status" value="1"/>
</dbReference>
<evidence type="ECO:0000256" key="23">
    <source>
        <dbReference type="ARBA" id="ARBA00068788"/>
    </source>
</evidence>
<name>F6RS66_CIOIN</name>
<evidence type="ECO:0000256" key="12">
    <source>
        <dbReference type="ARBA" id="ARBA00022723"/>
    </source>
</evidence>
<dbReference type="GO" id="GO:0006915">
    <property type="term" value="P:apoptotic process"/>
    <property type="evidence" value="ECO:0007669"/>
    <property type="project" value="UniProtKB-KW"/>
</dbReference>
<dbReference type="PANTHER" id="PTHR24346">
    <property type="entry name" value="MAP/MICROTUBULE AFFINITY-REGULATING KINASE"/>
    <property type="match status" value="1"/>
</dbReference>
<keyword evidence="16 24" id="KW-0067">ATP-binding</keyword>
<keyword evidence="7" id="KW-0963">Cytoplasm</keyword>
<evidence type="ECO:0000313" key="29">
    <source>
        <dbReference type="Proteomes" id="UP000008144"/>
    </source>
</evidence>
<keyword evidence="8 25" id="KW-0723">Serine/threonine-protein kinase</keyword>
<keyword evidence="10" id="KW-0808">Transferase</keyword>
<dbReference type="HOGENOM" id="CLU_000288_1_1_1"/>
<dbReference type="GO" id="GO:0005524">
    <property type="term" value="F:ATP binding"/>
    <property type="evidence" value="ECO:0007669"/>
    <property type="project" value="UniProtKB-UniRule"/>
</dbReference>
<evidence type="ECO:0000256" key="20">
    <source>
        <dbReference type="ARBA" id="ARBA00023306"/>
    </source>
</evidence>
<evidence type="ECO:0000256" key="13">
    <source>
        <dbReference type="ARBA" id="ARBA00022741"/>
    </source>
</evidence>
<dbReference type="Ensembl" id="ENSCINT00000013104.3">
    <property type="protein sequence ID" value="ENSCINP00000013103.3"/>
    <property type="gene ID" value="ENSCING00000006359.3"/>
</dbReference>
<evidence type="ECO:0000256" key="4">
    <source>
        <dbReference type="ARBA" id="ARBA00004496"/>
    </source>
</evidence>
<reference evidence="28" key="4">
    <citation type="submission" date="2025-09" db="UniProtKB">
        <authorList>
            <consortium name="Ensembl"/>
        </authorList>
    </citation>
    <scope>IDENTIFICATION</scope>
</reference>
<evidence type="ECO:0000256" key="11">
    <source>
        <dbReference type="ARBA" id="ARBA00022703"/>
    </source>
</evidence>
<dbReference type="Gene3D" id="3.30.200.20">
    <property type="entry name" value="Phosphorylase Kinase, domain 1"/>
    <property type="match status" value="1"/>
</dbReference>
<comment type="cofactor">
    <cofactor evidence="1">
        <name>Mn(2+)</name>
        <dbReference type="ChEBI" id="CHEBI:29035"/>
    </cofactor>
</comment>
<dbReference type="GO" id="GO:0046872">
    <property type="term" value="F:metal ion binding"/>
    <property type="evidence" value="ECO:0007669"/>
    <property type="project" value="UniProtKB-KW"/>
</dbReference>
<evidence type="ECO:0000256" key="15">
    <source>
        <dbReference type="ARBA" id="ARBA00022777"/>
    </source>
</evidence>
<keyword evidence="9" id="KW-0597">Phosphoprotein</keyword>
<proteinExistence type="inferred from homology"/>
<dbReference type="OMA" id="AYHYGSE"/>
<keyword evidence="14" id="KW-0227">DNA damage</keyword>
<evidence type="ECO:0000256" key="2">
    <source>
        <dbReference type="ARBA" id="ARBA00001946"/>
    </source>
</evidence>
<evidence type="ECO:0000256" key="25">
    <source>
        <dbReference type="RuleBase" id="RU000304"/>
    </source>
</evidence>
<dbReference type="EC" id="2.7.11.1" evidence="6"/>
<dbReference type="STRING" id="7719.ENSCINP00000013103"/>
<evidence type="ECO:0000256" key="22">
    <source>
        <dbReference type="ARBA" id="ARBA00048679"/>
    </source>
</evidence>
<reference evidence="29" key="1">
    <citation type="journal article" date="2002" name="Science">
        <title>The draft genome of Ciona intestinalis: insights into chordate and vertebrate origins.</title>
        <authorList>
            <person name="Dehal P."/>
            <person name="Satou Y."/>
            <person name="Campbell R.K."/>
            <person name="Chapman J."/>
            <person name="Degnan B."/>
            <person name="De Tomaso A."/>
            <person name="Davidson B."/>
            <person name="Di Gregorio A."/>
            <person name="Gelpke M."/>
            <person name="Goodstein D.M."/>
            <person name="Harafuji N."/>
            <person name="Hastings K.E."/>
            <person name="Ho I."/>
            <person name="Hotta K."/>
            <person name="Huang W."/>
            <person name="Kawashima T."/>
            <person name="Lemaire P."/>
            <person name="Martinez D."/>
            <person name="Meinertzhagen I.A."/>
            <person name="Necula S."/>
            <person name="Nonaka M."/>
            <person name="Putnam N."/>
            <person name="Rash S."/>
            <person name="Saiga H."/>
            <person name="Satake M."/>
            <person name="Terry A."/>
            <person name="Yamada L."/>
            <person name="Wang H.G."/>
            <person name="Awazu S."/>
            <person name="Azumi K."/>
            <person name="Boore J."/>
            <person name="Branno M."/>
            <person name="Chin-Bow S."/>
            <person name="DeSantis R."/>
            <person name="Doyle S."/>
            <person name="Francino P."/>
            <person name="Keys D.N."/>
            <person name="Haga S."/>
            <person name="Hayashi H."/>
            <person name="Hino K."/>
            <person name="Imai K.S."/>
            <person name="Inaba K."/>
            <person name="Kano S."/>
            <person name="Kobayashi K."/>
            <person name="Kobayashi M."/>
            <person name="Lee B.I."/>
            <person name="Makabe K.W."/>
            <person name="Manohar C."/>
            <person name="Matassi G."/>
            <person name="Medina M."/>
            <person name="Mochizuki Y."/>
            <person name="Mount S."/>
            <person name="Morishita T."/>
            <person name="Miura S."/>
            <person name="Nakayama A."/>
            <person name="Nishizaka S."/>
            <person name="Nomoto H."/>
            <person name="Ohta F."/>
            <person name="Oishi K."/>
            <person name="Rigoutsos I."/>
            <person name="Sano M."/>
            <person name="Sasaki A."/>
            <person name="Sasakura Y."/>
            <person name="Shoguchi E."/>
            <person name="Shin-i T."/>
            <person name="Spagnuolo A."/>
            <person name="Stainier D."/>
            <person name="Suzuki M.M."/>
            <person name="Tassy O."/>
            <person name="Takatori N."/>
            <person name="Tokuoka M."/>
            <person name="Yagi K."/>
            <person name="Yoshizaki F."/>
            <person name="Wada S."/>
            <person name="Zhang C."/>
            <person name="Hyatt P.D."/>
            <person name="Larimer F."/>
            <person name="Detter C."/>
            <person name="Doggett N."/>
            <person name="Glavina T."/>
            <person name="Hawkins T."/>
            <person name="Richardson P."/>
            <person name="Lucas S."/>
            <person name="Kohara Y."/>
            <person name="Levine M."/>
            <person name="Satoh N."/>
            <person name="Rokhsar D.S."/>
        </authorList>
    </citation>
    <scope>NUCLEOTIDE SEQUENCE [LARGE SCALE GENOMIC DNA]</scope>
</reference>
<evidence type="ECO:0000256" key="9">
    <source>
        <dbReference type="ARBA" id="ARBA00022553"/>
    </source>
</evidence>
<feature type="compositionally biased region" description="Polar residues" evidence="26">
    <location>
        <begin position="412"/>
        <end position="427"/>
    </location>
</feature>
<evidence type="ECO:0000256" key="14">
    <source>
        <dbReference type="ARBA" id="ARBA00022763"/>
    </source>
</evidence>
<dbReference type="Gene3D" id="1.10.510.10">
    <property type="entry name" value="Transferase(Phosphotransferase) domain 1"/>
    <property type="match status" value="1"/>
</dbReference>
<comment type="catalytic activity">
    <reaction evidence="22">
        <text>L-seryl-[protein] + ATP = O-phospho-L-seryl-[protein] + ADP + H(+)</text>
        <dbReference type="Rhea" id="RHEA:17989"/>
        <dbReference type="Rhea" id="RHEA-COMP:9863"/>
        <dbReference type="Rhea" id="RHEA-COMP:11604"/>
        <dbReference type="ChEBI" id="CHEBI:15378"/>
        <dbReference type="ChEBI" id="CHEBI:29999"/>
        <dbReference type="ChEBI" id="CHEBI:30616"/>
        <dbReference type="ChEBI" id="CHEBI:83421"/>
        <dbReference type="ChEBI" id="CHEBI:456216"/>
        <dbReference type="EC" id="2.7.11.1"/>
    </reaction>
</comment>
<keyword evidence="17" id="KW-0460">Magnesium</keyword>
<evidence type="ECO:0000256" key="7">
    <source>
        <dbReference type="ARBA" id="ARBA00022490"/>
    </source>
</evidence>
<keyword evidence="15" id="KW-0418">Kinase</keyword>
<evidence type="ECO:0000256" key="18">
    <source>
        <dbReference type="ARBA" id="ARBA00023211"/>
    </source>
</evidence>
<comment type="subcellular location">
    <subcellularLocation>
        <location evidence="4">Cytoplasm</location>
    </subcellularLocation>
    <subcellularLocation>
        <location evidence="3">Nucleus</location>
    </subcellularLocation>
</comment>
<evidence type="ECO:0000256" key="5">
    <source>
        <dbReference type="ARBA" id="ARBA00009985"/>
    </source>
</evidence>
<dbReference type="AlphaFoldDB" id="F6RS66"/>
<keyword evidence="18" id="KW-0464">Manganese</keyword>
<protein>
    <recommendedName>
        <fullName evidence="23">Serine/threonine-protein kinase STK11</fullName>
        <ecNumber evidence="6">2.7.11.1</ecNumber>
    </recommendedName>
</protein>
<comment type="catalytic activity">
    <reaction evidence="21">
        <text>L-threonyl-[protein] + ATP = O-phospho-L-threonyl-[protein] + ADP + H(+)</text>
        <dbReference type="Rhea" id="RHEA:46608"/>
        <dbReference type="Rhea" id="RHEA-COMP:11060"/>
        <dbReference type="Rhea" id="RHEA-COMP:11605"/>
        <dbReference type="ChEBI" id="CHEBI:15378"/>
        <dbReference type="ChEBI" id="CHEBI:30013"/>
        <dbReference type="ChEBI" id="CHEBI:30616"/>
        <dbReference type="ChEBI" id="CHEBI:61977"/>
        <dbReference type="ChEBI" id="CHEBI:456216"/>
        <dbReference type="EC" id="2.7.11.1"/>
    </reaction>
</comment>
<dbReference type="PANTHER" id="PTHR24346:SF94">
    <property type="entry name" value="NON-SPECIFIC SERINE_THREONINE PROTEIN KINASE"/>
    <property type="match status" value="1"/>
</dbReference>
<evidence type="ECO:0000256" key="26">
    <source>
        <dbReference type="SAM" id="MobiDB-lite"/>
    </source>
</evidence>
<feature type="region of interest" description="Disordered" evidence="26">
    <location>
        <begin position="402"/>
        <end position="462"/>
    </location>
</feature>
<keyword evidence="20" id="KW-0131">Cell cycle</keyword>
<dbReference type="GO" id="GO:0001558">
    <property type="term" value="P:regulation of cell growth"/>
    <property type="evidence" value="ECO:0007669"/>
    <property type="project" value="InterPro"/>
</dbReference>
<feature type="binding site" evidence="24">
    <location>
        <position position="94"/>
    </location>
    <ligand>
        <name>ATP</name>
        <dbReference type="ChEBI" id="CHEBI:30616"/>
    </ligand>
</feature>
<dbReference type="GO" id="GO:0005634">
    <property type="term" value="C:nucleus"/>
    <property type="evidence" value="ECO:0000318"/>
    <property type="project" value="GO_Central"/>
</dbReference>
<dbReference type="FunCoup" id="F6RS66">
    <property type="interactions" value="314"/>
</dbReference>
<dbReference type="InterPro" id="IPR000719">
    <property type="entry name" value="Prot_kinase_dom"/>
</dbReference>
<dbReference type="InterPro" id="IPR008271">
    <property type="entry name" value="Ser/Thr_kinase_AS"/>
</dbReference>
<dbReference type="PROSITE" id="PS00107">
    <property type="entry name" value="PROTEIN_KINASE_ATP"/>
    <property type="match status" value="1"/>
</dbReference>
<feature type="domain" description="Protein kinase" evidence="27">
    <location>
        <begin position="65"/>
        <end position="325"/>
    </location>
</feature>
<feature type="compositionally biased region" description="Low complexity" evidence="26">
    <location>
        <begin position="440"/>
        <end position="462"/>
    </location>
</feature>
<dbReference type="FunFam" id="3.30.200.20:FF:000235">
    <property type="entry name" value="serine/threonine-protein kinase STK11"/>
    <property type="match status" value="1"/>
</dbReference>
<evidence type="ECO:0000256" key="3">
    <source>
        <dbReference type="ARBA" id="ARBA00004123"/>
    </source>
</evidence>
<dbReference type="CDD" id="cd14119">
    <property type="entry name" value="STKc_LKB1"/>
    <property type="match status" value="1"/>
</dbReference>
<dbReference type="EMBL" id="EAAA01002671">
    <property type="status" value="NOT_ANNOTATED_CDS"/>
    <property type="molecule type" value="Genomic_DNA"/>
</dbReference>
<evidence type="ECO:0000256" key="6">
    <source>
        <dbReference type="ARBA" id="ARBA00012513"/>
    </source>
</evidence>
<keyword evidence="12" id="KW-0479">Metal-binding</keyword>
<dbReference type="GO" id="GO:0042593">
    <property type="term" value="P:glucose homeostasis"/>
    <property type="evidence" value="ECO:0007669"/>
    <property type="project" value="InterPro"/>
</dbReference>
<evidence type="ECO:0000256" key="10">
    <source>
        <dbReference type="ARBA" id="ARBA00022679"/>
    </source>
</evidence>
<dbReference type="FunFam" id="1.10.510.10:FF:000245">
    <property type="entry name" value="serine/threonine-protein kinase STK11"/>
    <property type="match status" value="1"/>
</dbReference>
<keyword evidence="19" id="KW-0539">Nucleus</keyword>
<dbReference type="GO" id="GO:0004674">
    <property type="term" value="F:protein serine/threonine kinase activity"/>
    <property type="evidence" value="ECO:0000318"/>
    <property type="project" value="GO_Central"/>
</dbReference>
<keyword evidence="29" id="KW-1185">Reference proteome</keyword>
<evidence type="ECO:0000256" key="24">
    <source>
        <dbReference type="PROSITE-ProRule" id="PRU10141"/>
    </source>
</evidence>
<evidence type="ECO:0000256" key="21">
    <source>
        <dbReference type="ARBA" id="ARBA00047899"/>
    </source>
</evidence>
<evidence type="ECO:0000256" key="17">
    <source>
        <dbReference type="ARBA" id="ARBA00022842"/>
    </source>
</evidence>
<organism evidence="28 29">
    <name type="scientific">Ciona intestinalis</name>
    <name type="common">Transparent sea squirt</name>
    <name type="synonym">Ascidia intestinalis</name>
    <dbReference type="NCBI Taxonomy" id="7719"/>
    <lineage>
        <taxon>Eukaryota</taxon>
        <taxon>Metazoa</taxon>
        <taxon>Chordata</taxon>
        <taxon>Tunicata</taxon>
        <taxon>Ascidiacea</taxon>
        <taxon>Phlebobranchia</taxon>
        <taxon>Cionidae</taxon>
        <taxon>Ciona</taxon>
    </lineage>
</organism>
<dbReference type="GO" id="GO:0030295">
    <property type="term" value="F:protein kinase activator activity"/>
    <property type="evidence" value="ECO:0007669"/>
    <property type="project" value="InterPro"/>
</dbReference>